<evidence type="ECO:0000256" key="2">
    <source>
        <dbReference type="SAM" id="Coils"/>
    </source>
</evidence>
<evidence type="ECO:0000313" key="4">
    <source>
        <dbReference type="EMBL" id="ELY63233.1"/>
    </source>
</evidence>
<evidence type="ECO:0000259" key="3">
    <source>
        <dbReference type="Pfam" id="PF00582"/>
    </source>
</evidence>
<dbReference type="PRINTS" id="PR01438">
    <property type="entry name" value="UNVRSLSTRESS"/>
</dbReference>
<reference evidence="4 5" key="1">
    <citation type="journal article" date="2014" name="PLoS Genet.">
        <title>Phylogenetically driven sequencing of extremely halophilic archaea reveals strategies for static and dynamic osmo-response.</title>
        <authorList>
            <person name="Becker E.A."/>
            <person name="Seitzer P.M."/>
            <person name="Tritt A."/>
            <person name="Larsen D."/>
            <person name="Krusor M."/>
            <person name="Yao A.I."/>
            <person name="Wu D."/>
            <person name="Madern D."/>
            <person name="Eisen J.A."/>
            <person name="Darling A.E."/>
            <person name="Facciotti M.T."/>
        </authorList>
    </citation>
    <scope>NUCLEOTIDE SEQUENCE [LARGE SCALE GENOMIC DNA]</scope>
    <source>
        <strain evidence="4 5">JCM 10478</strain>
    </source>
</reference>
<dbReference type="AlphaFoldDB" id="L9XRH4"/>
<feature type="coiled-coil region" evidence="2">
    <location>
        <begin position="54"/>
        <end position="82"/>
    </location>
</feature>
<dbReference type="STRING" id="1227496.C489_19246"/>
<dbReference type="InterPro" id="IPR006016">
    <property type="entry name" value="UspA"/>
</dbReference>
<dbReference type="EMBL" id="AOID01000062">
    <property type="protein sequence ID" value="ELY63233.1"/>
    <property type="molecule type" value="Genomic_DNA"/>
</dbReference>
<dbReference type="InterPro" id="IPR006015">
    <property type="entry name" value="Universal_stress_UspA"/>
</dbReference>
<dbReference type="Proteomes" id="UP000011632">
    <property type="component" value="Unassembled WGS sequence"/>
</dbReference>
<name>L9XRH4_9EURY</name>
<protein>
    <submittedName>
        <fullName evidence="4">UspA domain-containing protein</fullName>
    </submittedName>
</protein>
<accession>L9XRH4</accession>
<sequence length="147" mass="15531">MYRDVLIPTDGSDASVTALNHGLEIASSMGAEVHLLHVVDVGTEMSSSAVGDIADDLTEALDEEAEEALEQAEKMADEAGVTSERAVLEGFPEDAIPQYSADNGIDLIVIGESEDSTLTERLFGSTTEDVLESVTSSVLVARNESRS</sequence>
<dbReference type="SUPFAM" id="SSF52402">
    <property type="entry name" value="Adenine nucleotide alpha hydrolases-like"/>
    <property type="match status" value="1"/>
</dbReference>
<comment type="caution">
    <text evidence="4">The sequence shown here is derived from an EMBL/GenBank/DDBJ whole genome shotgun (WGS) entry which is preliminary data.</text>
</comment>
<dbReference type="Gene3D" id="3.40.50.620">
    <property type="entry name" value="HUPs"/>
    <property type="match status" value="1"/>
</dbReference>
<dbReference type="RefSeq" id="WP_006432941.1">
    <property type="nucleotide sequence ID" value="NZ_AOID01000062.1"/>
</dbReference>
<evidence type="ECO:0000313" key="5">
    <source>
        <dbReference type="Proteomes" id="UP000011632"/>
    </source>
</evidence>
<keyword evidence="2" id="KW-0175">Coiled coil</keyword>
<dbReference type="OrthoDB" id="105697at2157"/>
<dbReference type="CDD" id="cd00293">
    <property type="entry name" value="USP-like"/>
    <property type="match status" value="1"/>
</dbReference>
<evidence type="ECO:0000256" key="1">
    <source>
        <dbReference type="ARBA" id="ARBA00008791"/>
    </source>
</evidence>
<proteinExistence type="inferred from homology"/>
<dbReference type="Pfam" id="PF00582">
    <property type="entry name" value="Usp"/>
    <property type="match status" value="1"/>
</dbReference>
<organism evidence="4 5">
    <name type="scientific">Natrinema versiforme JCM 10478</name>
    <dbReference type="NCBI Taxonomy" id="1227496"/>
    <lineage>
        <taxon>Archaea</taxon>
        <taxon>Methanobacteriati</taxon>
        <taxon>Methanobacteriota</taxon>
        <taxon>Stenosarchaea group</taxon>
        <taxon>Halobacteria</taxon>
        <taxon>Halobacteriales</taxon>
        <taxon>Natrialbaceae</taxon>
        <taxon>Natrinema</taxon>
    </lineage>
</organism>
<dbReference type="InterPro" id="IPR014729">
    <property type="entry name" value="Rossmann-like_a/b/a_fold"/>
</dbReference>
<dbReference type="PANTHER" id="PTHR46268:SF6">
    <property type="entry name" value="UNIVERSAL STRESS PROTEIN UP12"/>
    <property type="match status" value="1"/>
</dbReference>
<dbReference type="PATRIC" id="fig|1227496.3.peg.3854"/>
<feature type="domain" description="UspA" evidence="3">
    <location>
        <begin position="1"/>
        <end position="142"/>
    </location>
</feature>
<keyword evidence="5" id="KW-1185">Reference proteome</keyword>
<comment type="similarity">
    <text evidence="1">Belongs to the universal stress protein A family.</text>
</comment>
<gene>
    <name evidence="4" type="ORF">C489_19246</name>
</gene>
<dbReference type="PANTHER" id="PTHR46268">
    <property type="entry name" value="STRESS RESPONSE PROTEIN NHAX"/>
    <property type="match status" value="1"/>
</dbReference>